<sequence length="1275" mass="145133">MTNLSQPKSLRKPSSASGSPLRGSLKSALALLVLLLLGLLLWQLVDQYRHTQADEYQHSLDANAELADHMTLNMQLKAQVAKNILQPYHSSPEPTQMPHVLAHLRAQLPALQSVVWIDANEQVLTDSLGSTPDLPTLQELLRLSQGHDFYFSNSADNSQVYLLLRQPGDSPGHWFLRLGSAYYSVLTAHLDRPNHPLWLLENSRTGEIINRHHPAPGSDEPLQSVMLAFLDNSTWQLRGLFDAGLARQQLLPALIGKCVLGLFCALIPLLALVNMRRRQRLLQESRRRYHDIFEGTGVALCVLDLSGLPSLLERHRLRNRQALQQRLAYDRSLRRALLQELKVTEVNQVALQLLGVNCCNGAWQCLVEGNDAGIDGIGLQLLEAVLDNQRQLELEVRLPIADGQDLHLWLMVKFPEQQRDYQAVILSISDITSRKQVELSLLERESFWSDVVRTVPDQLYVQDVQSKQMIFSNRNLGHTLGYDRVQLTQMGERFWEILLHPEDATCYQQIRQQLLDSSGVEQLHCQLRFRHQDQRWRRYDIREQALTRDHNGVVTRIIGVGKDITDQIEASESLRDSEQRYRMLAESISDVIFSTNNQLELNYVSPSVQNVLGYEVEWIFDNGWHSTIANPTQLTGIYNLIERLNRALNDPEQLEQLRTQLPNQLFLFDCLRADGRKIPIELRLVLVWDDQQRFEGILGVGRDISQQRRAEKDLRMAATVFEHSTSAILITDPAGYIVQANEAFSRVSGHAVADVLDQLPSMLTVDEHQEAHLRYVLKQLNQRGTWEGEVWLKRRSGEHYPAWVGITAVLDDEGDLASYVCFFTDISERKASEQRIHRLAYYDALTHLPNRTLFQDRLHTALQQAERQKAWVVLMFLDLDRFKPINDSLGHAAGDRMLKDMAERLLDCVDDDDTVARMGGDEFTLLLQPRASREMALNRAINVAEQILGSLVRPFVLENREFFVTASIGIALSPQDGSELSQLMKNADTAMYHAKERGKNNFQFYQADMNASALERLELESDLRHALEQNEFTLYYQPQFSGDGKRLTGAEALLRWRHPRRGLVPPGDFIPVIEELGLVVDVGDWVLKEACRQLKAWHQAKLRVPKVSVNISARQFSDGQLGERIATILKDTGLPPACLELELTESILMREVHEAMMILDSLKKLGLSIAVDDFGTGYSSLNYLKQFPIDVLKIDRTFVDGLPEGEQDAQIARAIIAMAHSLNLAVIAEGVETHEQLEFLREHDCDEVQGYLFGRPMPANQFEAQFSNETLFMFE</sequence>
<dbReference type="SMART" id="SM00091">
    <property type="entry name" value="PAS"/>
    <property type="match status" value="3"/>
</dbReference>
<dbReference type="RefSeq" id="WP_330079833.1">
    <property type="nucleotide sequence ID" value="NZ_JAZDCU010000008.1"/>
</dbReference>
<evidence type="ECO:0000256" key="6">
    <source>
        <dbReference type="SAM" id="MobiDB-lite"/>
    </source>
</evidence>
<evidence type="ECO:0000256" key="1">
    <source>
        <dbReference type="ARBA" id="ARBA00001946"/>
    </source>
</evidence>
<dbReference type="Pfam" id="PF00990">
    <property type="entry name" value="GGDEF"/>
    <property type="match status" value="1"/>
</dbReference>
<feature type="domain" description="PAC" evidence="9">
    <location>
        <begin position="392"/>
        <end position="443"/>
    </location>
</feature>
<keyword evidence="13" id="KW-1185">Reference proteome</keyword>
<dbReference type="SUPFAM" id="SSF55785">
    <property type="entry name" value="PYP-like sensor domain (PAS domain)"/>
    <property type="match status" value="4"/>
</dbReference>
<proteinExistence type="predicted"/>
<dbReference type="Pfam" id="PF00563">
    <property type="entry name" value="EAL"/>
    <property type="match status" value="1"/>
</dbReference>
<evidence type="ECO:0000256" key="4">
    <source>
        <dbReference type="ARBA" id="ARBA00022636"/>
    </source>
</evidence>
<dbReference type="PANTHER" id="PTHR44757:SF2">
    <property type="entry name" value="BIOFILM ARCHITECTURE MAINTENANCE PROTEIN MBAA"/>
    <property type="match status" value="1"/>
</dbReference>
<dbReference type="Gene3D" id="3.30.450.20">
    <property type="entry name" value="PAS domain"/>
    <property type="match status" value="4"/>
</dbReference>
<evidence type="ECO:0000256" key="7">
    <source>
        <dbReference type="SAM" id="Phobius"/>
    </source>
</evidence>
<keyword evidence="7" id="KW-1133">Transmembrane helix</keyword>
<dbReference type="GO" id="GO:0005886">
    <property type="term" value="C:plasma membrane"/>
    <property type="evidence" value="ECO:0007669"/>
    <property type="project" value="UniProtKB-SubCell"/>
</dbReference>
<protein>
    <recommendedName>
        <fullName evidence="3">cyclic-guanylate-specific phosphodiesterase</fullName>
        <ecNumber evidence="3">3.1.4.52</ecNumber>
    </recommendedName>
</protein>
<dbReference type="PROSITE" id="PS50887">
    <property type="entry name" value="GGDEF"/>
    <property type="match status" value="1"/>
</dbReference>
<feature type="domain" description="PAS" evidence="8">
    <location>
        <begin position="577"/>
        <end position="651"/>
    </location>
</feature>
<dbReference type="SUPFAM" id="SSF141868">
    <property type="entry name" value="EAL domain-like"/>
    <property type="match status" value="1"/>
</dbReference>
<dbReference type="NCBIfam" id="TIGR00254">
    <property type="entry name" value="GGDEF"/>
    <property type="match status" value="1"/>
</dbReference>
<keyword evidence="4" id="KW-0973">c-di-GMP</keyword>
<comment type="caution">
    <text evidence="12">The sequence shown here is derived from an EMBL/GenBank/DDBJ whole genome shotgun (WGS) entry which is preliminary data.</text>
</comment>
<dbReference type="PANTHER" id="PTHR44757">
    <property type="entry name" value="DIGUANYLATE CYCLASE DGCP"/>
    <property type="match status" value="1"/>
</dbReference>
<evidence type="ECO:0000259" key="9">
    <source>
        <dbReference type="PROSITE" id="PS50113"/>
    </source>
</evidence>
<dbReference type="SMART" id="SM00267">
    <property type="entry name" value="GGDEF"/>
    <property type="match status" value="1"/>
</dbReference>
<dbReference type="InterPro" id="IPR000014">
    <property type="entry name" value="PAS"/>
</dbReference>
<dbReference type="Pfam" id="PF08447">
    <property type="entry name" value="PAS_3"/>
    <property type="match status" value="1"/>
</dbReference>
<dbReference type="InterPro" id="IPR035965">
    <property type="entry name" value="PAS-like_dom_sf"/>
</dbReference>
<dbReference type="NCBIfam" id="TIGR00229">
    <property type="entry name" value="sensory_box"/>
    <property type="match status" value="3"/>
</dbReference>
<accession>A0AB35WSC9</accession>
<feature type="region of interest" description="Disordered" evidence="6">
    <location>
        <begin position="1"/>
        <end position="21"/>
    </location>
</feature>
<dbReference type="FunFam" id="3.20.20.450:FF:000001">
    <property type="entry name" value="Cyclic di-GMP phosphodiesterase yahA"/>
    <property type="match status" value="1"/>
</dbReference>
<comment type="subcellular location">
    <subcellularLocation>
        <location evidence="2">Cell inner membrane</location>
    </subcellularLocation>
</comment>
<dbReference type="AlphaFoldDB" id="A0AB35WSC9"/>
<dbReference type="Proteomes" id="UP001307839">
    <property type="component" value="Unassembled WGS sequence"/>
</dbReference>
<dbReference type="Pfam" id="PF13426">
    <property type="entry name" value="PAS_9"/>
    <property type="match status" value="2"/>
</dbReference>
<dbReference type="EC" id="3.1.4.52" evidence="3"/>
<reference evidence="12 13" key="1">
    <citation type="submission" date="2024-01" db="EMBL/GenBank/DDBJ databases">
        <title>Unpublished Manusciprt.</title>
        <authorList>
            <person name="Duman M."/>
            <person name="Valdes E.G."/>
            <person name="Ajmi N."/>
            <person name="Altun S."/>
            <person name="Saticioglu I.B."/>
        </authorList>
    </citation>
    <scope>NUCLEOTIDE SEQUENCE [LARGE SCALE GENOMIC DNA]</scope>
    <source>
        <strain evidence="12 13">120P</strain>
    </source>
</reference>
<dbReference type="InterPro" id="IPR000700">
    <property type="entry name" value="PAS-assoc_C"/>
</dbReference>
<evidence type="ECO:0000259" key="8">
    <source>
        <dbReference type="PROSITE" id="PS50112"/>
    </source>
</evidence>
<evidence type="ECO:0000256" key="3">
    <source>
        <dbReference type="ARBA" id="ARBA00012282"/>
    </source>
</evidence>
<dbReference type="CDD" id="cd01949">
    <property type="entry name" value="GGDEF"/>
    <property type="match status" value="1"/>
</dbReference>
<feature type="domain" description="GGDEF" evidence="11">
    <location>
        <begin position="870"/>
        <end position="1007"/>
    </location>
</feature>
<feature type="domain" description="EAL" evidence="10">
    <location>
        <begin position="1016"/>
        <end position="1270"/>
    </location>
</feature>
<dbReference type="EMBL" id="JAZDQP010000009">
    <property type="protein sequence ID" value="MEE1867518.1"/>
    <property type="molecule type" value="Genomic_DNA"/>
</dbReference>
<evidence type="ECO:0000313" key="12">
    <source>
        <dbReference type="EMBL" id="MEE1867518.1"/>
    </source>
</evidence>
<evidence type="ECO:0000259" key="10">
    <source>
        <dbReference type="PROSITE" id="PS50883"/>
    </source>
</evidence>
<dbReference type="InterPro" id="IPR013655">
    <property type="entry name" value="PAS_fold_3"/>
</dbReference>
<feature type="domain" description="PAS" evidence="8">
    <location>
        <begin position="444"/>
        <end position="518"/>
    </location>
</feature>
<dbReference type="GO" id="GO:0071111">
    <property type="term" value="F:cyclic-guanylate-specific phosphodiesterase activity"/>
    <property type="evidence" value="ECO:0007669"/>
    <property type="project" value="UniProtKB-EC"/>
</dbReference>
<name>A0AB35WSC9_9PSED</name>
<keyword evidence="7" id="KW-0812">Transmembrane</keyword>
<evidence type="ECO:0000313" key="13">
    <source>
        <dbReference type="Proteomes" id="UP001307839"/>
    </source>
</evidence>
<evidence type="ECO:0000256" key="5">
    <source>
        <dbReference type="ARBA" id="ARBA00051114"/>
    </source>
</evidence>
<gene>
    <name evidence="12" type="ORF">V0R53_14060</name>
</gene>
<keyword evidence="7" id="KW-0472">Membrane</keyword>
<dbReference type="InterPro" id="IPR001633">
    <property type="entry name" value="EAL_dom"/>
</dbReference>
<comment type="cofactor">
    <cofactor evidence="1">
        <name>Mg(2+)</name>
        <dbReference type="ChEBI" id="CHEBI:18420"/>
    </cofactor>
</comment>
<dbReference type="CDD" id="cd00130">
    <property type="entry name" value="PAS"/>
    <property type="match status" value="3"/>
</dbReference>
<dbReference type="SUPFAM" id="SSF55073">
    <property type="entry name" value="Nucleotide cyclase"/>
    <property type="match status" value="1"/>
</dbReference>
<feature type="domain" description="PAC" evidence="9">
    <location>
        <begin position="664"/>
        <end position="716"/>
    </location>
</feature>
<dbReference type="GO" id="GO:0071732">
    <property type="term" value="P:cellular response to nitric oxide"/>
    <property type="evidence" value="ECO:0007669"/>
    <property type="project" value="UniProtKB-ARBA"/>
</dbReference>
<dbReference type="SMART" id="SM00052">
    <property type="entry name" value="EAL"/>
    <property type="match status" value="1"/>
</dbReference>
<comment type="catalytic activity">
    <reaction evidence="5">
        <text>3',3'-c-di-GMP + H2O = 5'-phosphoguanylyl(3'-&gt;5')guanosine + H(+)</text>
        <dbReference type="Rhea" id="RHEA:24902"/>
        <dbReference type="ChEBI" id="CHEBI:15377"/>
        <dbReference type="ChEBI" id="CHEBI:15378"/>
        <dbReference type="ChEBI" id="CHEBI:58754"/>
        <dbReference type="ChEBI" id="CHEBI:58805"/>
        <dbReference type="EC" id="3.1.4.52"/>
    </reaction>
    <physiologicalReaction direction="left-to-right" evidence="5">
        <dbReference type="Rhea" id="RHEA:24903"/>
    </physiologicalReaction>
</comment>
<feature type="domain" description="PAS" evidence="8">
    <location>
        <begin position="713"/>
        <end position="784"/>
    </location>
</feature>
<dbReference type="InterPro" id="IPR000160">
    <property type="entry name" value="GGDEF_dom"/>
</dbReference>
<feature type="domain" description="PAC" evidence="9">
    <location>
        <begin position="786"/>
        <end position="838"/>
    </location>
</feature>
<dbReference type="Gene3D" id="3.30.70.270">
    <property type="match status" value="1"/>
</dbReference>
<feature type="transmembrane region" description="Helical" evidence="7">
    <location>
        <begin position="250"/>
        <end position="272"/>
    </location>
</feature>
<dbReference type="InterPro" id="IPR035919">
    <property type="entry name" value="EAL_sf"/>
</dbReference>
<feature type="domain" description="PAC" evidence="9">
    <location>
        <begin position="523"/>
        <end position="576"/>
    </location>
</feature>
<dbReference type="PROSITE" id="PS50112">
    <property type="entry name" value="PAS"/>
    <property type="match status" value="3"/>
</dbReference>
<dbReference type="FunFam" id="3.30.70.270:FF:000001">
    <property type="entry name" value="Diguanylate cyclase domain protein"/>
    <property type="match status" value="1"/>
</dbReference>
<evidence type="ECO:0000259" key="11">
    <source>
        <dbReference type="PROSITE" id="PS50887"/>
    </source>
</evidence>
<dbReference type="Gene3D" id="3.20.20.450">
    <property type="entry name" value="EAL domain"/>
    <property type="match status" value="1"/>
</dbReference>
<dbReference type="CDD" id="cd01948">
    <property type="entry name" value="EAL"/>
    <property type="match status" value="1"/>
</dbReference>
<dbReference type="InterPro" id="IPR029787">
    <property type="entry name" value="Nucleotide_cyclase"/>
</dbReference>
<dbReference type="PROSITE" id="PS50113">
    <property type="entry name" value="PAC"/>
    <property type="match status" value="4"/>
</dbReference>
<organism evidence="12 13">
    <name type="scientific">Pseudomonas auratipiscis</name>
    <dbReference type="NCBI Taxonomy" id="3115853"/>
    <lineage>
        <taxon>Bacteria</taxon>
        <taxon>Pseudomonadati</taxon>
        <taxon>Pseudomonadota</taxon>
        <taxon>Gammaproteobacteria</taxon>
        <taxon>Pseudomonadales</taxon>
        <taxon>Pseudomonadaceae</taxon>
        <taxon>Pseudomonas</taxon>
    </lineage>
</organism>
<dbReference type="InterPro" id="IPR001610">
    <property type="entry name" value="PAC"/>
</dbReference>
<dbReference type="PROSITE" id="PS50883">
    <property type="entry name" value="EAL"/>
    <property type="match status" value="1"/>
</dbReference>
<dbReference type="InterPro" id="IPR043128">
    <property type="entry name" value="Rev_trsase/Diguanyl_cyclase"/>
</dbReference>
<dbReference type="SMART" id="SM00086">
    <property type="entry name" value="PAC"/>
    <property type="match status" value="3"/>
</dbReference>
<dbReference type="InterPro" id="IPR052155">
    <property type="entry name" value="Biofilm_reg_signaling"/>
</dbReference>
<evidence type="ECO:0000256" key="2">
    <source>
        <dbReference type="ARBA" id="ARBA00004533"/>
    </source>
</evidence>
<feature type="compositionally biased region" description="Polar residues" evidence="6">
    <location>
        <begin position="1"/>
        <end position="18"/>
    </location>
</feature>